<gene>
    <name evidence="3" type="ORF">SAMN04488494_1638</name>
</gene>
<evidence type="ECO:0000256" key="1">
    <source>
        <dbReference type="SAM" id="SignalP"/>
    </source>
</evidence>
<evidence type="ECO:0000313" key="3">
    <source>
        <dbReference type="EMBL" id="SHM30331.1"/>
    </source>
</evidence>
<keyword evidence="1" id="KW-0732">Signal</keyword>
<dbReference type="Pfam" id="PF01841">
    <property type="entry name" value="Transglut_core"/>
    <property type="match status" value="1"/>
</dbReference>
<name>A0A1M7HP50_XYLRU</name>
<reference evidence="3 4" key="1">
    <citation type="submission" date="2016-11" db="EMBL/GenBank/DDBJ databases">
        <authorList>
            <person name="Jaros S."/>
            <person name="Januszkiewicz K."/>
            <person name="Wedrychowicz H."/>
        </authorList>
    </citation>
    <scope>NUCLEOTIDE SEQUENCE [LARGE SCALE GENOMIC DNA]</scope>
    <source>
        <strain evidence="3 4">BPI-34</strain>
    </source>
</reference>
<feature type="signal peptide" evidence="1">
    <location>
        <begin position="1"/>
        <end position="22"/>
    </location>
</feature>
<accession>A0A1M7HP50</accession>
<dbReference type="Gene3D" id="3.10.620.30">
    <property type="match status" value="1"/>
</dbReference>
<protein>
    <submittedName>
        <fullName evidence="3">Transglutaminase-like superfamily protein</fullName>
    </submittedName>
</protein>
<dbReference type="SUPFAM" id="SSF54001">
    <property type="entry name" value="Cysteine proteinases"/>
    <property type="match status" value="1"/>
</dbReference>
<dbReference type="AlphaFoldDB" id="A0A1M7HP50"/>
<dbReference type="EMBL" id="FRCJ01000003">
    <property type="protein sequence ID" value="SHM30331.1"/>
    <property type="molecule type" value="Genomic_DNA"/>
</dbReference>
<dbReference type="InterPro" id="IPR002931">
    <property type="entry name" value="Transglutaminase-like"/>
</dbReference>
<dbReference type="RefSeq" id="WP_081358056.1">
    <property type="nucleotide sequence ID" value="NZ_FOLF01000001.1"/>
</dbReference>
<dbReference type="OrthoDB" id="5166556at2"/>
<feature type="chain" id="PRO_5009926614" evidence="1">
    <location>
        <begin position="23"/>
        <end position="404"/>
    </location>
</feature>
<sequence length="404" mass="46389">MKTMRLLAVLAIGFMSVMSAKAQTQRMNEFQDEFSKYQTQYRELMHSGKHMEAMAPLASCIALLDTTTIFKVSPIPEGAILEQKGLLYYDYACCYALVGQKKQALAALEQSVMLGYKDYNNMVNDNDLRSLRKDKKYLSLLAQVNDRQPLGVLKKSAPYAKDNTKIEFLYQPKVSKNLQMVRDYFKLDSVAGQGDELSKIINLLHFAHDNIRHDGGNQAFAELDAIDLYNYYKTTGKGVNCRQLAISLCEMYLSMGIPARYVTCMPADSLDYECHVINTVWSSQLQKWLYIDPTMDAWVMDENGTMLSIAEVRERLINGQPLVLCETANWNHESQQTKEYYLETYMAKNLYYFVCKKLNRFNPESVYRDNDPAADVRLIPVGFVNNNWKCDTTTDPEVFWAKPE</sequence>
<evidence type="ECO:0000259" key="2">
    <source>
        <dbReference type="Pfam" id="PF01841"/>
    </source>
</evidence>
<proteinExistence type="predicted"/>
<dbReference type="Proteomes" id="UP000184280">
    <property type="component" value="Unassembled WGS sequence"/>
</dbReference>
<organism evidence="3 4">
    <name type="scientific">Xylanibacter ruminicola</name>
    <name type="common">Prevotella ruminicola</name>
    <dbReference type="NCBI Taxonomy" id="839"/>
    <lineage>
        <taxon>Bacteria</taxon>
        <taxon>Pseudomonadati</taxon>
        <taxon>Bacteroidota</taxon>
        <taxon>Bacteroidia</taxon>
        <taxon>Bacteroidales</taxon>
        <taxon>Prevotellaceae</taxon>
        <taxon>Xylanibacter</taxon>
    </lineage>
</organism>
<dbReference type="InterPro" id="IPR038765">
    <property type="entry name" value="Papain-like_cys_pep_sf"/>
</dbReference>
<evidence type="ECO:0000313" key="4">
    <source>
        <dbReference type="Proteomes" id="UP000184280"/>
    </source>
</evidence>
<feature type="domain" description="Transglutaminase-like" evidence="2">
    <location>
        <begin position="190"/>
        <end position="293"/>
    </location>
</feature>
<dbReference type="NCBIfam" id="NF047558">
    <property type="entry name" value="TPR_END_plus"/>
    <property type="match status" value="1"/>
</dbReference>